<proteinExistence type="inferred from homology"/>
<feature type="domain" description="Cytosol aminopeptidase" evidence="20">
    <location>
        <begin position="359"/>
        <end position="366"/>
    </location>
</feature>
<protein>
    <recommendedName>
        <fullName evidence="6">Cytosol aminopeptidase</fullName>
        <ecNumber evidence="4">3.4.11.1</ecNumber>
        <ecNumber evidence="5">3.4.11.5</ecNumber>
        <ecNumber evidence="11">3.4.13.23</ecNumber>
    </recommendedName>
    <alternativeName>
        <fullName evidence="14">Cysteinylglycine-S-conjugate dipeptidase</fullName>
    </alternativeName>
    <alternativeName>
        <fullName evidence="15">Leucine aminopeptidase 3</fullName>
    </alternativeName>
    <alternativeName>
        <fullName evidence="16">Leucyl aminopeptidase</fullName>
    </alternativeName>
    <alternativeName>
        <fullName evidence="13">Proline aminopeptidase</fullName>
    </alternativeName>
    <alternativeName>
        <fullName evidence="12">Prolyl aminopeptidase</fullName>
    </alternativeName>
</protein>
<dbReference type="InterPro" id="IPR023042">
    <property type="entry name" value="Peptidase_M17_leu_NH2_pept"/>
</dbReference>
<evidence type="ECO:0000259" key="20">
    <source>
        <dbReference type="PROSITE" id="PS00631"/>
    </source>
</evidence>
<dbReference type="EC" id="3.4.11.1" evidence="4"/>
<dbReference type="InterPro" id="IPR011356">
    <property type="entry name" value="Leucine_aapep/pepB"/>
</dbReference>
<evidence type="ECO:0000256" key="12">
    <source>
        <dbReference type="ARBA" id="ARBA00029605"/>
    </source>
</evidence>
<dbReference type="Pfam" id="PF02789">
    <property type="entry name" value="Peptidase_M17_N"/>
    <property type="match status" value="1"/>
</dbReference>
<reference evidence="21" key="1">
    <citation type="submission" date="2021-01" db="UniProtKB">
        <authorList>
            <consortium name="EnsemblMetazoa"/>
        </authorList>
    </citation>
    <scope>IDENTIFICATION</scope>
</reference>
<dbReference type="SUPFAM" id="SSF52949">
    <property type="entry name" value="Macro domain-like"/>
    <property type="match status" value="1"/>
</dbReference>
<evidence type="ECO:0000256" key="8">
    <source>
        <dbReference type="ARBA" id="ARBA00022670"/>
    </source>
</evidence>
<evidence type="ECO:0000256" key="15">
    <source>
        <dbReference type="ARBA" id="ARBA00031564"/>
    </source>
</evidence>
<evidence type="ECO:0000256" key="6">
    <source>
        <dbReference type="ARBA" id="ARBA00014190"/>
    </source>
</evidence>
<dbReference type="RefSeq" id="XP_066911295.1">
    <property type="nucleotide sequence ID" value="XM_067055194.1"/>
</dbReference>
<evidence type="ECO:0000256" key="2">
    <source>
        <dbReference type="ARBA" id="ARBA00001585"/>
    </source>
</evidence>
<evidence type="ECO:0000256" key="19">
    <source>
        <dbReference type="ARBA" id="ARBA00049107"/>
    </source>
</evidence>
<evidence type="ECO:0000256" key="3">
    <source>
        <dbReference type="ARBA" id="ARBA00009528"/>
    </source>
</evidence>
<evidence type="ECO:0000313" key="21">
    <source>
        <dbReference type="EnsemblMetazoa" id="CLYHEMP021707.1"/>
    </source>
</evidence>
<dbReference type="EnsemblMetazoa" id="CLYHEMT021707.1">
    <property type="protein sequence ID" value="CLYHEMP021707.1"/>
    <property type="gene ID" value="CLYHEMG021707"/>
</dbReference>
<dbReference type="Gene3D" id="3.40.630.10">
    <property type="entry name" value="Zn peptidases"/>
    <property type="match status" value="1"/>
</dbReference>
<dbReference type="GO" id="GO:0030145">
    <property type="term" value="F:manganese ion binding"/>
    <property type="evidence" value="ECO:0007669"/>
    <property type="project" value="InterPro"/>
</dbReference>
<evidence type="ECO:0000256" key="7">
    <source>
        <dbReference type="ARBA" id="ARBA00022438"/>
    </source>
</evidence>
<dbReference type="AlphaFoldDB" id="A0A7M5XDC2"/>
<evidence type="ECO:0000256" key="1">
    <source>
        <dbReference type="ARBA" id="ARBA00000135"/>
    </source>
</evidence>
<dbReference type="EC" id="3.4.11.5" evidence="5"/>
<dbReference type="CDD" id="cd00433">
    <property type="entry name" value="Peptidase_M17"/>
    <property type="match status" value="1"/>
</dbReference>
<evidence type="ECO:0000256" key="14">
    <source>
        <dbReference type="ARBA" id="ARBA00030997"/>
    </source>
</evidence>
<dbReference type="HAMAP" id="MF_00181">
    <property type="entry name" value="Cytosol_peptidase_M17"/>
    <property type="match status" value="1"/>
</dbReference>
<evidence type="ECO:0000256" key="17">
    <source>
        <dbReference type="ARBA" id="ARBA00045966"/>
    </source>
</evidence>
<comment type="catalytic activity">
    <reaction evidence="1">
        <text>Release of an N-terminal amino acid, Xaa-|-Yaa-, in which Xaa is preferably Leu, but may be other amino acids including Pro although not Arg or Lys, and Yaa may be Pro. Amino acid amides and methyl esters are also readily hydrolyzed, but rates on arylamides are exceedingly low.</text>
        <dbReference type="EC" id="3.4.11.1"/>
    </reaction>
</comment>
<dbReference type="GO" id="GO:0070006">
    <property type="term" value="F:metalloaminopeptidase activity"/>
    <property type="evidence" value="ECO:0007669"/>
    <property type="project" value="InterPro"/>
</dbReference>
<keyword evidence="8" id="KW-0645">Protease</keyword>
<evidence type="ECO:0000256" key="18">
    <source>
        <dbReference type="ARBA" id="ARBA00047881"/>
    </source>
</evidence>
<evidence type="ECO:0000256" key="13">
    <source>
        <dbReference type="ARBA" id="ARBA00030930"/>
    </source>
</evidence>
<keyword evidence="7" id="KW-0031">Aminopeptidase</keyword>
<dbReference type="Pfam" id="PF00883">
    <property type="entry name" value="Peptidase_M17"/>
    <property type="match status" value="1"/>
</dbReference>
<accession>A0A7M5XDC2</accession>
<sequence length="515" mass="55713">MLSTKINQLSKTVLLRKLLIGNVSAQSKNLHGIVAGCYQAPGEDGEIVLTGTTESLNTETGGKLLQALNTSNFDGKPGSVRTFTNLSDKYPLLTVCGLGEENLDIDENECLDERKENVRIGAGAGAKELKKYKVDVMSLDDCGDAQSAAEGVGLSTHSFQEFKSKKENETSCTFNVLSSAQTSEFEQGLAMAEGQNWARDLMETPSNFKYPELFADKVVQRFSAFKNVDVIVRDDVWAREKGMDCFLSVGKGSDKKPMFVELHYNQNADEQKKVVLVGKGITFDTGGISIKPSSGMGLMRGDMGGAACVLATLHIIAKLKLPVNLSVLVPMAENMPSDRAAKPGDVFTALNGKTVEVDNTDAEGRMILADALCYADEFQPSTIIDVATLTGAIDVALGGAAAGAYTTCNNLWQNMEQASYTTGDRFWRMPLYKHYTKQMKCSLTADLRNTQKKARSAGSATAAAFLKEFVTIKSWAHLDIAGVMDNSGGELPYLNSGMSGRPTRTLVETVRNIFT</sequence>
<evidence type="ECO:0000256" key="11">
    <source>
        <dbReference type="ARBA" id="ARBA00023625"/>
    </source>
</evidence>
<dbReference type="Proteomes" id="UP000594262">
    <property type="component" value="Unplaced"/>
</dbReference>
<dbReference type="PROSITE" id="PS00631">
    <property type="entry name" value="CYTOSOL_AP"/>
    <property type="match status" value="1"/>
</dbReference>
<dbReference type="InterPro" id="IPR008283">
    <property type="entry name" value="Peptidase_M17_N"/>
</dbReference>
<keyword evidence="22" id="KW-1185">Reference proteome</keyword>
<comment type="catalytic activity">
    <reaction evidence="10">
        <text>an S-substituted L-cysteinylglycine + H2O = an S-substituted L-cysteine + glycine</text>
        <dbReference type="Rhea" id="RHEA:60444"/>
        <dbReference type="ChEBI" id="CHEBI:15377"/>
        <dbReference type="ChEBI" id="CHEBI:57305"/>
        <dbReference type="ChEBI" id="CHEBI:58717"/>
        <dbReference type="ChEBI" id="CHEBI:143103"/>
        <dbReference type="EC" id="3.4.13.23"/>
    </reaction>
    <physiologicalReaction direction="left-to-right" evidence="10">
        <dbReference type="Rhea" id="RHEA:60445"/>
    </physiologicalReaction>
</comment>
<dbReference type="Gene3D" id="3.40.220.10">
    <property type="entry name" value="Leucine Aminopeptidase, subunit E, domain 1"/>
    <property type="match status" value="1"/>
</dbReference>
<dbReference type="PRINTS" id="PR00481">
    <property type="entry name" value="LAMNOPPTDASE"/>
</dbReference>
<evidence type="ECO:0000256" key="10">
    <source>
        <dbReference type="ARBA" id="ARBA00023511"/>
    </source>
</evidence>
<dbReference type="EC" id="3.4.13.23" evidence="11"/>
<organism evidence="21 22">
    <name type="scientific">Clytia hemisphaerica</name>
    <dbReference type="NCBI Taxonomy" id="252671"/>
    <lineage>
        <taxon>Eukaryota</taxon>
        <taxon>Metazoa</taxon>
        <taxon>Cnidaria</taxon>
        <taxon>Hydrozoa</taxon>
        <taxon>Hydroidolina</taxon>
        <taxon>Leptothecata</taxon>
        <taxon>Obeliida</taxon>
        <taxon>Clytiidae</taxon>
        <taxon>Clytia</taxon>
    </lineage>
</organism>
<evidence type="ECO:0000313" key="22">
    <source>
        <dbReference type="Proteomes" id="UP000594262"/>
    </source>
</evidence>
<dbReference type="GeneID" id="136798572"/>
<comment type="catalytic activity">
    <reaction evidence="19">
        <text>L-cysteinylglycine + H2O = L-cysteine + glycine</text>
        <dbReference type="Rhea" id="RHEA:28783"/>
        <dbReference type="ChEBI" id="CHEBI:15377"/>
        <dbReference type="ChEBI" id="CHEBI:35235"/>
        <dbReference type="ChEBI" id="CHEBI:57305"/>
        <dbReference type="ChEBI" id="CHEBI:61694"/>
    </reaction>
    <physiologicalReaction direction="left-to-right" evidence="19">
        <dbReference type="Rhea" id="RHEA:28784"/>
    </physiologicalReaction>
</comment>
<dbReference type="InterPro" id="IPR043472">
    <property type="entry name" value="Macro_dom-like"/>
</dbReference>
<evidence type="ECO:0000256" key="16">
    <source>
        <dbReference type="ARBA" id="ARBA00033172"/>
    </source>
</evidence>
<name>A0A7M5XDC2_9CNID</name>
<dbReference type="GO" id="GO:0005737">
    <property type="term" value="C:cytoplasm"/>
    <property type="evidence" value="ECO:0007669"/>
    <property type="project" value="InterPro"/>
</dbReference>
<dbReference type="SUPFAM" id="SSF53187">
    <property type="entry name" value="Zn-dependent exopeptidases"/>
    <property type="match status" value="1"/>
</dbReference>
<keyword evidence="9" id="KW-0378">Hydrolase</keyword>
<comment type="catalytic activity">
    <reaction evidence="2">
        <text>Release of N-terminal proline from a peptide.</text>
        <dbReference type="EC" id="3.4.11.5"/>
    </reaction>
</comment>
<comment type="similarity">
    <text evidence="3">Belongs to the peptidase M17 family.</text>
</comment>
<comment type="function">
    <text evidence="17">Cytosolic metallopeptidase that catalyzes the removal of unsubstituted N-terminal hydrophobic amino acids from various peptides. The presence of Zn(2+) ions is essential for the peptidase activity, and the association with other cofactors can modulate the substrate spectificity of the enzyme. For instance, in the presence of Mn(2+), it displays a specific Cys-Gly hydrolyzing activity of Cys-Gly-S-conjugates. Involved in the metabolism of glutathione and in the degradation of glutathione S-conjugates, which may play a role in the control of the cell redox status.</text>
</comment>
<dbReference type="GO" id="GO:0006508">
    <property type="term" value="P:proteolysis"/>
    <property type="evidence" value="ECO:0007669"/>
    <property type="project" value="UniProtKB-KW"/>
</dbReference>
<dbReference type="InterPro" id="IPR000819">
    <property type="entry name" value="Peptidase_M17_C"/>
</dbReference>
<evidence type="ECO:0000256" key="5">
    <source>
        <dbReference type="ARBA" id="ARBA00012568"/>
    </source>
</evidence>
<evidence type="ECO:0000256" key="9">
    <source>
        <dbReference type="ARBA" id="ARBA00022801"/>
    </source>
</evidence>
<comment type="catalytic activity">
    <reaction evidence="18">
        <text>S-benzyl-L-cysteinylglycine + H2O = S-benzyl-L-cysteine + glycine</text>
        <dbReference type="Rhea" id="RHEA:62568"/>
        <dbReference type="ChEBI" id="CHEBI:15377"/>
        <dbReference type="ChEBI" id="CHEBI:57305"/>
        <dbReference type="ChEBI" id="CHEBI:145802"/>
        <dbReference type="ChEBI" id="CHEBI:145803"/>
    </reaction>
    <physiologicalReaction direction="left-to-right" evidence="18">
        <dbReference type="Rhea" id="RHEA:62569"/>
    </physiologicalReaction>
</comment>
<dbReference type="PANTHER" id="PTHR11963:SF23">
    <property type="entry name" value="CYTOSOL AMINOPEPTIDASE"/>
    <property type="match status" value="1"/>
</dbReference>
<evidence type="ECO:0000256" key="4">
    <source>
        <dbReference type="ARBA" id="ARBA00012565"/>
    </source>
</evidence>
<dbReference type="OrthoDB" id="412814at2759"/>
<dbReference type="PANTHER" id="PTHR11963">
    <property type="entry name" value="LEUCINE AMINOPEPTIDASE-RELATED"/>
    <property type="match status" value="1"/>
</dbReference>